<evidence type="ECO:0000313" key="8">
    <source>
        <dbReference type="Proteomes" id="UP000230956"/>
    </source>
</evidence>
<dbReference type="EMBL" id="PFNG01000061">
    <property type="protein sequence ID" value="PIZ41331.1"/>
    <property type="molecule type" value="Genomic_DNA"/>
</dbReference>
<comment type="similarity">
    <text evidence="1 5">Belongs to the universal ribosomal protein uL4 family.</text>
</comment>
<evidence type="ECO:0000256" key="3">
    <source>
        <dbReference type="ARBA" id="ARBA00023274"/>
    </source>
</evidence>
<dbReference type="AlphaFoldDB" id="A0A2M7T9N5"/>
<dbReference type="HAMAP" id="MF_01328_B">
    <property type="entry name" value="Ribosomal_uL4_B"/>
    <property type="match status" value="1"/>
</dbReference>
<dbReference type="GO" id="GO:0005840">
    <property type="term" value="C:ribosome"/>
    <property type="evidence" value="ECO:0007669"/>
    <property type="project" value="UniProtKB-KW"/>
</dbReference>
<evidence type="ECO:0000256" key="1">
    <source>
        <dbReference type="ARBA" id="ARBA00010528"/>
    </source>
</evidence>
<evidence type="ECO:0000256" key="5">
    <source>
        <dbReference type="HAMAP-Rule" id="MF_01328"/>
    </source>
</evidence>
<dbReference type="GO" id="GO:0003735">
    <property type="term" value="F:structural constituent of ribosome"/>
    <property type="evidence" value="ECO:0007669"/>
    <property type="project" value="InterPro"/>
</dbReference>
<dbReference type="NCBIfam" id="TIGR03953">
    <property type="entry name" value="rplD_bact"/>
    <property type="match status" value="1"/>
</dbReference>
<evidence type="ECO:0000256" key="6">
    <source>
        <dbReference type="SAM" id="MobiDB-lite"/>
    </source>
</evidence>
<sequence>MKIPVRNREGKTIEEISVSPAVFEVEPNEAVVHQVVKAQLAAARRGTAKTKTRAEVRGGGKKPWRQKGTGRARIGSIRAPHWVGGGTVFGPTPRDYSFNVPKKMRRLALKSILSAKAKEGRLIVLDDFGLAEPKTKEAVQILKNLEATTKTTVVVGENQDTAVRSVRNIDNVKVIYSTELNAYDLLDNEYLVMTRAALNAVEEGLAK</sequence>
<dbReference type="Gene3D" id="3.40.1370.10">
    <property type="match status" value="1"/>
</dbReference>
<keyword evidence="5" id="KW-0699">rRNA-binding</keyword>
<organism evidence="7 8">
    <name type="scientific">Candidatus Aquicultor secundus</name>
    <dbReference type="NCBI Taxonomy" id="1973895"/>
    <lineage>
        <taxon>Bacteria</taxon>
        <taxon>Bacillati</taxon>
        <taxon>Actinomycetota</taxon>
        <taxon>Candidatus Aquicultoria</taxon>
        <taxon>Candidatus Aquicultorales</taxon>
        <taxon>Candidatus Aquicultoraceae</taxon>
        <taxon>Candidatus Aquicultor</taxon>
    </lineage>
</organism>
<comment type="subunit">
    <text evidence="5">Part of the 50S ribosomal subunit.</text>
</comment>
<accession>A0A2M7T9N5</accession>
<dbReference type="GO" id="GO:0019843">
    <property type="term" value="F:rRNA binding"/>
    <property type="evidence" value="ECO:0007669"/>
    <property type="project" value="UniProtKB-UniRule"/>
</dbReference>
<dbReference type="SUPFAM" id="SSF52166">
    <property type="entry name" value="Ribosomal protein L4"/>
    <property type="match status" value="1"/>
</dbReference>
<reference evidence="8" key="1">
    <citation type="submission" date="2017-09" db="EMBL/GenBank/DDBJ databases">
        <title>Depth-based differentiation of microbial function through sediment-hosted aquifers and enrichment of novel symbionts in the deep terrestrial subsurface.</title>
        <authorList>
            <person name="Probst A.J."/>
            <person name="Ladd B."/>
            <person name="Jarett J.K."/>
            <person name="Geller-Mcgrath D.E."/>
            <person name="Sieber C.M.K."/>
            <person name="Emerson J.B."/>
            <person name="Anantharaman K."/>
            <person name="Thomas B.C."/>
            <person name="Malmstrom R."/>
            <person name="Stieglmeier M."/>
            <person name="Klingl A."/>
            <person name="Woyke T."/>
            <person name="Ryan C.M."/>
            <person name="Banfield J.F."/>
        </authorList>
    </citation>
    <scope>NUCLEOTIDE SEQUENCE [LARGE SCALE GENOMIC DNA]</scope>
</reference>
<dbReference type="PANTHER" id="PTHR10746">
    <property type="entry name" value="50S RIBOSOMAL PROTEIN L4"/>
    <property type="match status" value="1"/>
</dbReference>
<name>A0A2M7T9N5_9ACTN</name>
<gene>
    <name evidence="5" type="primary">rplD</name>
    <name evidence="7" type="ORF">COY37_02505</name>
</gene>
<dbReference type="GO" id="GO:1990904">
    <property type="term" value="C:ribonucleoprotein complex"/>
    <property type="evidence" value="ECO:0007669"/>
    <property type="project" value="UniProtKB-KW"/>
</dbReference>
<feature type="compositionally biased region" description="Basic residues" evidence="6">
    <location>
        <begin position="59"/>
        <end position="70"/>
    </location>
</feature>
<dbReference type="InterPro" id="IPR023574">
    <property type="entry name" value="Ribosomal_uL4_dom_sf"/>
</dbReference>
<dbReference type="InterPro" id="IPR013005">
    <property type="entry name" value="Ribosomal_uL4-like"/>
</dbReference>
<dbReference type="PANTHER" id="PTHR10746:SF6">
    <property type="entry name" value="LARGE RIBOSOMAL SUBUNIT PROTEIN UL4M"/>
    <property type="match status" value="1"/>
</dbReference>
<dbReference type="Proteomes" id="UP000230956">
    <property type="component" value="Unassembled WGS sequence"/>
</dbReference>
<keyword evidence="5" id="KW-0694">RNA-binding</keyword>
<evidence type="ECO:0000256" key="4">
    <source>
        <dbReference type="ARBA" id="ARBA00035244"/>
    </source>
</evidence>
<feature type="region of interest" description="Disordered" evidence="6">
    <location>
        <begin position="46"/>
        <end position="71"/>
    </location>
</feature>
<dbReference type="RefSeq" id="WP_286678526.1">
    <property type="nucleotide sequence ID" value="NZ_MNXI01000088.1"/>
</dbReference>
<comment type="function">
    <text evidence="5">Forms part of the polypeptide exit tunnel.</text>
</comment>
<keyword evidence="3 5" id="KW-0687">Ribonucleoprotein</keyword>
<evidence type="ECO:0000256" key="2">
    <source>
        <dbReference type="ARBA" id="ARBA00022980"/>
    </source>
</evidence>
<proteinExistence type="inferred from homology"/>
<comment type="function">
    <text evidence="5">One of the primary rRNA binding proteins, this protein initially binds near the 5'-end of the 23S rRNA. It is important during the early stages of 50S assembly. It makes multiple contacts with different domains of the 23S rRNA in the assembled 50S subunit and ribosome.</text>
</comment>
<dbReference type="Pfam" id="PF00573">
    <property type="entry name" value="Ribosomal_L4"/>
    <property type="match status" value="1"/>
</dbReference>
<dbReference type="InterPro" id="IPR002136">
    <property type="entry name" value="Ribosomal_uL4"/>
</dbReference>
<evidence type="ECO:0000313" key="7">
    <source>
        <dbReference type="EMBL" id="PIZ41331.1"/>
    </source>
</evidence>
<protein>
    <recommendedName>
        <fullName evidence="4 5">Large ribosomal subunit protein uL4</fullName>
    </recommendedName>
</protein>
<comment type="caution">
    <text evidence="7">The sequence shown here is derived from an EMBL/GenBank/DDBJ whole genome shotgun (WGS) entry which is preliminary data.</text>
</comment>
<dbReference type="GO" id="GO:0006412">
    <property type="term" value="P:translation"/>
    <property type="evidence" value="ECO:0007669"/>
    <property type="project" value="UniProtKB-UniRule"/>
</dbReference>
<keyword evidence="2 5" id="KW-0689">Ribosomal protein</keyword>